<dbReference type="AlphaFoldDB" id="A0A1G2U4L0"/>
<organism evidence="2 3">
    <name type="scientific">Candidatus Zambryskibacteria bacterium RIFCSPLOWO2_01_FULL_45_21</name>
    <dbReference type="NCBI Taxonomy" id="1802761"/>
    <lineage>
        <taxon>Bacteria</taxon>
        <taxon>Candidatus Zambryskiibacteriota</taxon>
    </lineage>
</organism>
<dbReference type="InterPro" id="IPR014509">
    <property type="entry name" value="YjdF-like"/>
</dbReference>
<accession>A0A1G2U4L0</accession>
<evidence type="ECO:0008006" key="4">
    <source>
        <dbReference type="Google" id="ProtNLM"/>
    </source>
</evidence>
<feature type="transmembrane region" description="Helical" evidence="1">
    <location>
        <begin position="5"/>
        <end position="24"/>
    </location>
</feature>
<feature type="transmembrane region" description="Helical" evidence="1">
    <location>
        <begin position="107"/>
        <end position="125"/>
    </location>
</feature>
<dbReference type="EMBL" id="MHWE01000006">
    <property type="protein sequence ID" value="OHB04436.1"/>
    <property type="molecule type" value="Genomic_DNA"/>
</dbReference>
<dbReference type="Proteomes" id="UP000176800">
    <property type="component" value="Unassembled WGS sequence"/>
</dbReference>
<reference evidence="2 3" key="1">
    <citation type="journal article" date="2016" name="Nat. Commun.">
        <title>Thousands of microbial genomes shed light on interconnected biogeochemical processes in an aquifer system.</title>
        <authorList>
            <person name="Anantharaman K."/>
            <person name="Brown C.T."/>
            <person name="Hug L.A."/>
            <person name="Sharon I."/>
            <person name="Castelle C.J."/>
            <person name="Probst A.J."/>
            <person name="Thomas B.C."/>
            <person name="Singh A."/>
            <person name="Wilkins M.J."/>
            <person name="Karaoz U."/>
            <person name="Brodie E.L."/>
            <person name="Williams K.H."/>
            <person name="Hubbard S.S."/>
            <person name="Banfield J.F."/>
        </authorList>
    </citation>
    <scope>NUCLEOTIDE SEQUENCE [LARGE SCALE GENOMIC DNA]</scope>
</reference>
<gene>
    <name evidence="2" type="ORF">A3B14_03290</name>
</gene>
<sequence length="135" mass="15142">MIHGLFFAPIVALLCIVGFLHLLALSESLYFIYGWLDLVVHFLSGIAIGVTFLWLYMKQALKNGQRKTFAKVLLVSIFTALLIASAWEVFEFKIGLTFTSNNYAFDTLTDILITVVGGLISAFYIRAIMRKELAV</sequence>
<feature type="transmembrane region" description="Helical" evidence="1">
    <location>
        <begin position="30"/>
        <end position="56"/>
    </location>
</feature>
<evidence type="ECO:0000313" key="3">
    <source>
        <dbReference type="Proteomes" id="UP000176800"/>
    </source>
</evidence>
<dbReference type="Pfam" id="PF09997">
    <property type="entry name" value="DUF2238"/>
    <property type="match status" value="1"/>
</dbReference>
<keyword evidence="1" id="KW-0472">Membrane</keyword>
<feature type="transmembrane region" description="Helical" evidence="1">
    <location>
        <begin position="68"/>
        <end position="87"/>
    </location>
</feature>
<evidence type="ECO:0000256" key="1">
    <source>
        <dbReference type="SAM" id="Phobius"/>
    </source>
</evidence>
<keyword evidence="1" id="KW-1133">Transmembrane helix</keyword>
<keyword evidence="1" id="KW-0812">Transmembrane</keyword>
<evidence type="ECO:0000313" key="2">
    <source>
        <dbReference type="EMBL" id="OHB04436.1"/>
    </source>
</evidence>
<protein>
    <recommendedName>
        <fullName evidence="4">VanZ-like domain-containing protein</fullName>
    </recommendedName>
</protein>
<name>A0A1G2U4L0_9BACT</name>
<proteinExistence type="predicted"/>
<comment type="caution">
    <text evidence="2">The sequence shown here is derived from an EMBL/GenBank/DDBJ whole genome shotgun (WGS) entry which is preliminary data.</text>
</comment>